<feature type="compositionally biased region" description="Basic residues" evidence="1">
    <location>
        <begin position="26"/>
        <end position="35"/>
    </location>
</feature>
<feature type="region of interest" description="Disordered" evidence="1">
    <location>
        <begin position="1"/>
        <end position="35"/>
    </location>
</feature>
<reference evidence="2" key="1">
    <citation type="submission" date="2019-05" db="EMBL/GenBank/DDBJ databases">
        <title>The de novo reference genome and transcriptome assemblies of the wild tomato species Solanum chilense.</title>
        <authorList>
            <person name="Stam R."/>
            <person name="Nosenko T."/>
            <person name="Hoerger A.C."/>
            <person name="Stephan W."/>
            <person name="Seidel M.A."/>
            <person name="Kuhn J.M.M."/>
            <person name="Haberer G."/>
            <person name="Tellier A."/>
        </authorList>
    </citation>
    <scope>NUCLEOTIDE SEQUENCE</scope>
    <source>
        <tissue evidence="2">Mature leaves</tissue>
    </source>
</reference>
<comment type="caution">
    <text evidence="2">The sequence shown here is derived from an EMBL/GenBank/DDBJ whole genome shotgun (WGS) entry which is preliminary data.</text>
</comment>
<name>A0A6N2B4G4_SOLCI</name>
<protein>
    <submittedName>
        <fullName evidence="2">Uncharacterized protein</fullName>
    </submittedName>
</protein>
<gene>
    <name evidence="2" type="ORF">EJD97_020817</name>
</gene>
<dbReference type="EMBL" id="RXGB01006139">
    <property type="protein sequence ID" value="TMW86843.1"/>
    <property type="molecule type" value="Genomic_DNA"/>
</dbReference>
<proteinExistence type="predicted"/>
<sequence>MARTRTPASCCHNPIRAPTSGNTIRGRGRRQAQRRGRGCIATPVEGKVPIVTQGRDSTVLHDVEDIHGDVQDCVNGDEPAQAPPSTIVTPVLQDTLAHMLGLLEGMSQVIALPVTSDGSHTRVGGKTPDLIVAQNSQTPRTQPAAAVAPHLYNMKF</sequence>
<evidence type="ECO:0000256" key="1">
    <source>
        <dbReference type="SAM" id="MobiDB-lite"/>
    </source>
</evidence>
<evidence type="ECO:0000313" key="2">
    <source>
        <dbReference type="EMBL" id="TMW86843.1"/>
    </source>
</evidence>
<accession>A0A6N2B4G4</accession>
<dbReference type="AlphaFoldDB" id="A0A6N2B4G4"/>
<organism evidence="2">
    <name type="scientific">Solanum chilense</name>
    <name type="common">Tomato</name>
    <name type="synonym">Lycopersicon chilense</name>
    <dbReference type="NCBI Taxonomy" id="4083"/>
    <lineage>
        <taxon>Eukaryota</taxon>
        <taxon>Viridiplantae</taxon>
        <taxon>Streptophyta</taxon>
        <taxon>Embryophyta</taxon>
        <taxon>Tracheophyta</taxon>
        <taxon>Spermatophyta</taxon>
        <taxon>Magnoliopsida</taxon>
        <taxon>eudicotyledons</taxon>
        <taxon>Gunneridae</taxon>
        <taxon>Pentapetalae</taxon>
        <taxon>asterids</taxon>
        <taxon>lamiids</taxon>
        <taxon>Solanales</taxon>
        <taxon>Solanaceae</taxon>
        <taxon>Solanoideae</taxon>
        <taxon>Solaneae</taxon>
        <taxon>Solanum</taxon>
        <taxon>Solanum subgen. Lycopersicon</taxon>
    </lineage>
</organism>